<dbReference type="RefSeq" id="WP_107845569.1">
    <property type="nucleotide sequence ID" value="NZ_QBKS01000001.1"/>
</dbReference>
<protein>
    <submittedName>
        <fullName evidence="15">Cytochrome b561</fullName>
    </submittedName>
</protein>
<keyword evidence="16" id="KW-1185">Reference proteome</keyword>
<evidence type="ECO:0000256" key="8">
    <source>
        <dbReference type="ARBA" id="ARBA00022982"/>
    </source>
</evidence>
<keyword evidence="8" id="KW-0249">Electron transport</keyword>
<feature type="transmembrane region" description="Helical" evidence="13">
    <location>
        <begin position="46"/>
        <end position="67"/>
    </location>
</feature>
<evidence type="ECO:0000256" key="3">
    <source>
        <dbReference type="ARBA" id="ARBA00022448"/>
    </source>
</evidence>
<gene>
    <name evidence="15" type="ORF">C8N43_2143</name>
</gene>
<dbReference type="AlphaFoldDB" id="A0A2T6BN17"/>
<keyword evidence="9 13" id="KW-1133">Transmembrane helix</keyword>
<keyword evidence="4" id="KW-1003">Cell membrane</keyword>
<comment type="subcellular location">
    <subcellularLocation>
        <location evidence="2">Cell membrane</location>
        <topology evidence="2">Multi-pass membrane protein</topology>
    </subcellularLocation>
</comment>
<keyword evidence="7" id="KW-0479">Metal-binding</keyword>
<dbReference type="InterPro" id="IPR016174">
    <property type="entry name" value="Di-haem_cyt_TM"/>
</dbReference>
<accession>A0A2T6BN17</accession>
<evidence type="ECO:0000256" key="9">
    <source>
        <dbReference type="ARBA" id="ARBA00022989"/>
    </source>
</evidence>
<dbReference type="GO" id="GO:0009055">
    <property type="term" value="F:electron transfer activity"/>
    <property type="evidence" value="ECO:0007669"/>
    <property type="project" value="InterPro"/>
</dbReference>
<evidence type="ECO:0000256" key="2">
    <source>
        <dbReference type="ARBA" id="ARBA00004651"/>
    </source>
</evidence>
<dbReference type="SUPFAM" id="SSF81342">
    <property type="entry name" value="Transmembrane di-heme cytochromes"/>
    <property type="match status" value="1"/>
</dbReference>
<feature type="transmembrane region" description="Helical" evidence="13">
    <location>
        <begin position="14"/>
        <end position="34"/>
    </location>
</feature>
<dbReference type="GO" id="GO:0005886">
    <property type="term" value="C:plasma membrane"/>
    <property type="evidence" value="ECO:0007669"/>
    <property type="project" value="UniProtKB-SubCell"/>
</dbReference>
<dbReference type="InterPro" id="IPR011577">
    <property type="entry name" value="Cyt_b561_bac/Ni-Hgenase"/>
</dbReference>
<dbReference type="Proteomes" id="UP000243978">
    <property type="component" value="Unassembled WGS sequence"/>
</dbReference>
<comment type="cofactor">
    <cofactor evidence="1">
        <name>heme b</name>
        <dbReference type="ChEBI" id="CHEBI:60344"/>
    </cofactor>
</comment>
<keyword evidence="6 13" id="KW-0812">Transmembrane</keyword>
<evidence type="ECO:0000256" key="5">
    <source>
        <dbReference type="ARBA" id="ARBA00022617"/>
    </source>
</evidence>
<evidence type="ECO:0000256" key="10">
    <source>
        <dbReference type="ARBA" id="ARBA00023004"/>
    </source>
</evidence>
<evidence type="ECO:0000256" key="6">
    <source>
        <dbReference type="ARBA" id="ARBA00022692"/>
    </source>
</evidence>
<evidence type="ECO:0000256" key="11">
    <source>
        <dbReference type="ARBA" id="ARBA00023136"/>
    </source>
</evidence>
<evidence type="ECO:0000313" key="15">
    <source>
        <dbReference type="EMBL" id="PTX57473.1"/>
    </source>
</evidence>
<dbReference type="OrthoDB" id="8156287at2"/>
<comment type="similarity">
    <text evidence="12">Belongs to the cytochrome b561 family.</text>
</comment>
<evidence type="ECO:0000256" key="4">
    <source>
        <dbReference type="ARBA" id="ARBA00022475"/>
    </source>
</evidence>
<dbReference type="Gene3D" id="1.20.950.20">
    <property type="entry name" value="Transmembrane di-heme cytochromes, Chain C"/>
    <property type="match status" value="1"/>
</dbReference>
<proteinExistence type="inferred from homology"/>
<keyword evidence="3" id="KW-0813">Transport</keyword>
<feature type="domain" description="Cytochrome b561 bacterial/Ni-hydrogenase" evidence="14">
    <location>
        <begin position="7"/>
        <end position="178"/>
    </location>
</feature>
<dbReference type="EMBL" id="QBKS01000001">
    <property type="protein sequence ID" value="PTX57473.1"/>
    <property type="molecule type" value="Genomic_DNA"/>
</dbReference>
<dbReference type="GO" id="GO:0020037">
    <property type="term" value="F:heme binding"/>
    <property type="evidence" value="ECO:0007669"/>
    <property type="project" value="TreeGrafter"/>
</dbReference>
<name>A0A2T6BN17_9RHOB</name>
<dbReference type="Pfam" id="PF01292">
    <property type="entry name" value="Ni_hydr_CYTB"/>
    <property type="match status" value="1"/>
</dbReference>
<evidence type="ECO:0000259" key="14">
    <source>
        <dbReference type="Pfam" id="PF01292"/>
    </source>
</evidence>
<feature type="transmembrane region" description="Helical" evidence="13">
    <location>
        <begin position="145"/>
        <end position="167"/>
    </location>
</feature>
<dbReference type="InterPro" id="IPR052168">
    <property type="entry name" value="Cytochrome_b561_oxidase"/>
</dbReference>
<keyword evidence="11 13" id="KW-0472">Membrane</keyword>
<comment type="caution">
    <text evidence="15">The sequence shown here is derived from an EMBL/GenBank/DDBJ whole genome shotgun (WGS) entry which is preliminary data.</text>
</comment>
<dbReference type="GO" id="GO:0046872">
    <property type="term" value="F:metal ion binding"/>
    <property type="evidence" value="ECO:0007669"/>
    <property type="project" value="UniProtKB-KW"/>
</dbReference>
<dbReference type="PANTHER" id="PTHR30529:SF1">
    <property type="entry name" value="CYTOCHROME B561 HOMOLOG 2"/>
    <property type="match status" value="1"/>
</dbReference>
<dbReference type="PANTHER" id="PTHR30529">
    <property type="entry name" value="CYTOCHROME B561"/>
    <property type="match status" value="1"/>
</dbReference>
<evidence type="ECO:0000256" key="12">
    <source>
        <dbReference type="ARBA" id="ARBA00037975"/>
    </source>
</evidence>
<dbReference type="GO" id="GO:0022904">
    <property type="term" value="P:respiratory electron transport chain"/>
    <property type="evidence" value="ECO:0007669"/>
    <property type="project" value="InterPro"/>
</dbReference>
<keyword evidence="5" id="KW-0349">Heme</keyword>
<evidence type="ECO:0000313" key="16">
    <source>
        <dbReference type="Proteomes" id="UP000243978"/>
    </source>
</evidence>
<sequence>MEDTATHYKGPARLMHWTMALLVLAMVPVGFLMLEDWVSRPLRNSMFVTHKNVGVLLLLLIFARLAYRWRNPPRLKPVELDPMQKLAAKATHFGLYALLLIMPLSGYIRVRAGGFPIEMLDAIGAPSLVPRSDALAAFAKATHLYAGYAIIALIAMHVGAALFHALVKKDDIFERMWPARA</sequence>
<organism evidence="15 16">
    <name type="scientific">Litoreibacter ponti</name>
    <dbReference type="NCBI Taxonomy" id="1510457"/>
    <lineage>
        <taxon>Bacteria</taxon>
        <taxon>Pseudomonadati</taxon>
        <taxon>Pseudomonadota</taxon>
        <taxon>Alphaproteobacteria</taxon>
        <taxon>Rhodobacterales</taxon>
        <taxon>Roseobacteraceae</taxon>
        <taxon>Litoreibacter</taxon>
    </lineage>
</organism>
<keyword evidence="10" id="KW-0408">Iron</keyword>
<reference evidence="15 16" key="1">
    <citation type="submission" date="2018-04" db="EMBL/GenBank/DDBJ databases">
        <title>Genomic Encyclopedia of Archaeal and Bacterial Type Strains, Phase II (KMG-II): from individual species to whole genera.</title>
        <authorList>
            <person name="Goeker M."/>
        </authorList>
    </citation>
    <scope>NUCLEOTIDE SEQUENCE [LARGE SCALE GENOMIC DNA]</scope>
    <source>
        <strain evidence="15 16">DSM 100977</strain>
    </source>
</reference>
<evidence type="ECO:0000256" key="1">
    <source>
        <dbReference type="ARBA" id="ARBA00001970"/>
    </source>
</evidence>
<feature type="transmembrane region" description="Helical" evidence="13">
    <location>
        <begin position="93"/>
        <end position="110"/>
    </location>
</feature>
<evidence type="ECO:0000256" key="7">
    <source>
        <dbReference type="ARBA" id="ARBA00022723"/>
    </source>
</evidence>
<evidence type="ECO:0000256" key="13">
    <source>
        <dbReference type="SAM" id="Phobius"/>
    </source>
</evidence>